<keyword evidence="16" id="KW-1185">Reference proteome</keyword>
<evidence type="ECO:0000256" key="11">
    <source>
        <dbReference type="RuleBase" id="RU000639"/>
    </source>
</evidence>
<dbReference type="Proteomes" id="UP000033423">
    <property type="component" value="Unassembled WGS sequence"/>
</dbReference>
<dbReference type="PANTHER" id="PTHR21237:SF23">
    <property type="entry name" value="GRPE PROTEIN HOMOLOG, MITOCHONDRIAL"/>
    <property type="match status" value="1"/>
</dbReference>
<evidence type="ECO:0000256" key="13">
    <source>
        <dbReference type="SAM" id="Coils"/>
    </source>
</evidence>
<keyword evidence="4 10" id="KW-0963">Cytoplasm</keyword>
<dbReference type="SUPFAM" id="SSF58014">
    <property type="entry name" value="Coiled-coil domain of nucleotide exchange factor GrpE"/>
    <property type="match status" value="1"/>
</dbReference>
<dbReference type="InterPro" id="IPR013805">
    <property type="entry name" value="GrpE_CC"/>
</dbReference>
<feature type="coiled-coil region" evidence="13">
    <location>
        <begin position="49"/>
        <end position="83"/>
    </location>
</feature>
<dbReference type="PATRIC" id="fig|29290.4.peg.6758"/>
<keyword evidence="5 10" id="KW-0346">Stress response</keyword>
<feature type="compositionally biased region" description="Low complexity" evidence="14">
    <location>
        <begin position="33"/>
        <end position="45"/>
    </location>
</feature>
<evidence type="ECO:0000256" key="3">
    <source>
        <dbReference type="ARBA" id="ARBA00011738"/>
    </source>
</evidence>
<dbReference type="Gene3D" id="2.30.22.10">
    <property type="entry name" value="Head domain of nucleotide exchange factor GrpE"/>
    <property type="match status" value="1"/>
</dbReference>
<evidence type="ECO:0000256" key="8">
    <source>
        <dbReference type="ARBA" id="ARBA00072274"/>
    </source>
</evidence>
<comment type="subcellular location">
    <subcellularLocation>
        <location evidence="1 10">Cytoplasm</location>
    </subcellularLocation>
</comment>
<feature type="compositionally biased region" description="Polar residues" evidence="14">
    <location>
        <begin position="1"/>
        <end position="22"/>
    </location>
</feature>
<dbReference type="GO" id="GO:0000774">
    <property type="term" value="F:adenyl-nucleotide exchange factor activity"/>
    <property type="evidence" value="ECO:0007669"/>
    <property type="project" value="InterPro"/>
</dbReference>
<dbReference type="GO" id="GO:0051087">
    <property type="term" value="F:protein-folding chaperone binding"/>
    <property type="evidence" value="ECO:0007669"/>
    <property type="project" value="InterPro"/>
</dbReference>
<dbReference type="GO" id="GO:0051082">
    <property type="term" value="F:unfolded protein binding"/>
    <property type="evidence" value="ECO:0007669"/>
    <property type="project" value="TreeGrafter"/>
</dbReference>
<dbReference type="HAMAP" id="MF_01151">
    <property type="entry name" value="GrpE"/>
    <property type="match status" value="1"/>
</dbReference>
<comment type="subunit">
    <text evidence="3 10">Homodimer.</text>
</comment>
<evidence type="ECO:0000256" key="7">
    <source>
        <dbReference type="ARBA" id="ARBA00053401"/>
    </source>
</evidence>
<protein>
    <recommendedName>
        <fullName evidence="8 10">Protein GrpE</fullName>
    </recommendedName>
    <alternativeName>
        <fullName evidence="9 10">HSP-70 cofactor</fullName>
    </alternativeName>
</protein>
<proteinExistence type="inferred from homology"/>
<evidence type="ECO:0000313" key="15">
    <source>
        <dbReference type="EMBL" id="KJU82705.1"/>
    </source>
</evidence>
<dbReference type="CDD" id="cd00446">
    <property type="entry name" value="GrpE"/>
    <property type="match status" value="1"/>
</dbReference>
<evidence type="ECO:0000256" key="10">
    <source>
        <dbReference type="HAMAP-Rule" id="MF_01151"/>
    </source>
</evidence>
<keyword evidence="13" id="KW-0175">Coiled coil</keyword>
<dbReference type="GO" id="GO:0006457">
    <property type="term" value="P:protein folding"/>
    <property type="evidence" value="ECO:0007669"/>
    <property type="project" value="InterPro"/>
</dbReference>
<dbReference type="PANTHER" id="PTHR21237">
    <property type="entry name" value="GRPE PROTEIN"/>
    <property type="match status" value="1"/>
</dbReference>
<name>A0A0F3GLB2_9BACT</name>
<organism evidence="15 16">
    <name type="scientific">Candidatus Magnetobacterium bavaricum</name>
    <dbReference type="NCBI Taxonomy" id="29290"/>
    <lineage>
        <taxon>Bacteria</taxon>
        <taxon>Pseudomonadati</taxon>
        <taxon>Nitrospirota</taxon>
        <taxon>Thermodesulfovibrionia</taxon>
        <taxon>Thermodesulfovibrionales</taxon>
        <taxon>Candidatus Magnetobacteriaceae</taxon>
        <taxon>Candidatus Magnetobacterium</taxon>
    </lineage>
</organism>
<evidence type="ECO:0000256" key="4">
    <source>
        <dbReference type="ARBA" id="ARBA00022490"/>
    </source>
</evidence>
<evidence type="ECO:0000313" key="16">
    <source>
        <dbReference type="Proteomes" id="UP000033423"/>
    </source>
</evidence>
<sequence length="195" mass="21884">MNEQNMNDAQSNNVQGDNTATSPEVVEAMVVEQRQTGGQTDGQTGNAEIEKIKGQMAETKDKYMRLYAEFDNYKKRVQREKEDILKYGMEPLVGDLLPVIDNLEAALNHAANSTAASLSTGVELTLKEFKKALSRYGLVEIEAKGRPFDPAFHEAMAETEANDVDDRTILEEFRKGYMFKERVLRASLVKVSKKT</sequence>
<accession>A0A0F3GLB2</accession>
<dbReference type="GO" id="GO:0042803">
    <property type="term" value="F:protein homodimerization activity"/>
    <property type="evidence" value="ECO:0007669"/>
    <property type="project" value="InterPro"/>
</dbReference>
<keyword evidence="6 10" id="KW-0143">Chaperone</keyword>
<dbReference type="NCBIfam" id="NF010738">
    <property type="entry name" value="PRK14140.1"/>
    <property type="match status" value="1"/>
</dbReference>
<reference evidence="15 16" key="1">
    <citation type="submission" date="2015-02" db="EMBL/GenBank/DDBJ databases">
        <title>Single-cell genomics of uncultivated deep-branching MTB reveals a conserved set of magnetosome genes.</title>
        <authorList>
            <person name="Kolinko S."/>
            <person name="Richter M."/>
            <person name="Glockner F.O."/>
            <person name="Brachmann A."/>
            <person name="Schuler D."/>
        </authorList>
    </citation>
    <scope>NUCLEOTIDE SEQUENCE [LARGE SCALE GENOMIC DNA]</scope>
    <source>
        <strain evidence="15">TM-1</strain>
    </source>
</reference>
<evidence type="ECO:0000256" key="1">
    <source>
        <dbReference type="ARBA" id="ARBA00004496"/>
    </source>
</evidence>
<dbReference type="InterPro" id="IPR000740">
    <property type="entry name" value="GrpE"/>
</dbReference>
<evidence type="ECO:0000256" key="14">
    <source>
        <dbReference type="SAM" id="MobiDB-lite"/>
    </source>
</evidence>
<evidence type="ECO:0000256" key="5">
    <source>
        <dbReference type="ARBA" id="ARBA00023016"/>
    </source>
</evidence>
<comment type="function">
    <text evidence="7 10 11">Participates actively in the response to hyperosmotic and heat shock by preventing the aggregation of stress-denatured proteins, in association with DnaK and GrpE. It is the nucleotide exchange factor for DnaK and may function as a thermosensor. Unfolded proteins bind initially to DnaJ; upon interaction with the DnaJ-bound protein, DnaK hydrolyzes its bound ATP, resulting in the formation of a stable complex. GrpE releases ADP from DnaK; ATP binding to DnaK triggers the release of the substrate protein, thus completing the reaction cycle. Several rounds of ATP-dependent interactions between DnaJ, DnaK and GrpE are required for fully efficient folding.</text>
</comment>
<evidence type="ECO:0000256" key="12">
    <source>
        <dbReference type="RuleBase" id="RU004478"/>
    </source>
</evidence>
<dbReference type="PROSITE" id="PS01071">
    <property type="entry name" value="GRPE"/>
    <property type="match status" value="1"/>
</dbReference>
<dbReference type="AlphaFoldDB" id="A0A0F3GLB2"/>
<comment type="similarity">
    <text evidence="2 10 12">Belongs to the GrpE family.</text>
</comment>
<dbReference type="Gene3D" id="3.90.20.20">
    <property type="match status" value="1"/>
</dbReference>
<dbReference type="Pfam" id="PF01025">
    <property type="entry name" value="GrpE"/>
    <property type="match status" value="1"/>
</dbReference>
<evidence type="ECO:0000256" key="9">
    <source>
        <dbReference type="ARBA" id="ARBA00076414"/>
    </source>
</evidence>
<evidence type="ECO:0000256" key="6">
    <source>
        <dbReference type="ARBA" id="ARBA00023186"/>
    </source>
</evidence>
<feature type="region of interest" description="Disordered" evidence="14">
    <location>
        <begin position="1"/>
        <end position="46"/>
    </location>
</feature>
<evidence type="ECO:0000256" key="2">
    <source>
        <dbReference type="ARBA" id="ARBA00009054"/>
    </source>
</evidence>
<dbReference type="EMBL" id="LACI01002201">
    <property type="protein sequence ID" value="KJU82705.1"/>
    <property type="molecule type" value="Genomic_DNA"/>
</dbReference>
<dbReference type="GO" id="GO:0005737">
    <property type="term" value="C:cytoplasm"/>
    <property type="evidence" value="ECO:0007669"/>
    <property type="project" value="UniProtKB-SubCell"/>
</dbReference>
<dbReference type="FunFam" id="2.30.22.10:FF:000001">
    <property type="entry name" value="Protein GrpE"/>
    <property type="match status" value="1"/>
</dbReference>
<dbReference type="PRINTS" id="PR00773">
    <property type="entry name" value="GRPEPROTEIN"/>
</dbReference>
<comment type="caution">
    <text evidence="15">The sequence shown here is derived from an EMBL/GenBank/DDBJ whole genome shotgun (WGS) entry which is preliminary data.</text>
</comment>
<gene>
    <name evidence="10" type="primary">grpE</name>
    <name evidence="15" type="ORF">MBAV_005098</name>
</gene>
<dbReference type="InterPro" id="IPR009012">
    <property type="entry name" value="GrpE_head"/>
</dbReference>
<dbReference type="SUPFAM" id="SSF51064">
    <property type="entry name" value="Head domain of nucleotide exchange factor GrpE"/>
    <property type="match status" value="1"/>
</dbReference>